<evidence type="ECO:0000313" key="4">
    <source>
        <dbReference type="WBParaSite" id="PEQ_0000560601-mRNA-1"/>
    </source>
</evidence>
<dbReference type="Pfam" id="PF16200">
    <property type="entry name" value="Band_7_C"/>
    <property type="match status" value="1"/>
</dbReference>
<evidence type="ECO:0000313" key="3">
    <source>
        <dbReference type="Proteomes" id="UP000887564"/>
    </source>
</evidence>
<evidence type="ECO:0000256" key="1">
    <source>
        <dbReference type="ARBA" id="ARBA00008164"/>
    </source>
</evidence>
<dbReference type="PANTHER" id="PTHR43327">
    <property type="entry name" value="STOMATIN-LIKE PROTEIN 2, MITOCHONDRIAL"/>
    <property type="match status" value="1"/>
</dbReference>
<dbReference type="PANTHER" id="PTHR43327:SF10">
    <property type="entry name" value="STOMATIN-LIKE PROTEIN 2, MITOCHONDRIAL"/>
    <property type="match status" value="1"/>
</dbReference>
<dbReference type="WBParaSite" id="PEQ_0000560601-mRNA-1">
    <property type="protein sequence ID" value="PEQ_0000560601-mRNA-1"/>
    <property type="gene ID" value="PEQ_0000560601"/>
</dbReference>
<evidence type="ECO:0000259" key="2">
    <source>
        <dbReference type="Pfam" id="PF16200"/>
    </source>
</evidence>
<feature type="domain" description="STML2-like C-terminal extension" evidence="2">
    <location>
        <begin position="68"/>
        <end position="129"/>
    </location>
</feature>
<dbReference type="GO" id="GO:0005739">
    <property type="term" value="C:mitochondrion"/>
    <property type="evidence" value="ECO:0007669"/>
    <property type="project" value="TreeGrafter"/>
</dbReference>
<reference evidence="4" key="1">
    <citation type="submission" date="2022-11" db="UniProtKB">
        <authorList>
            <consortium name="WormBaseParasite"/>
        </authorList>
    </citation>
    <scope>IDENTIFICATION</scope>
</reference>
<dbReference type="Proteomes" id="UP000887564">
    <property type="component" value="Unplaced"/>
</dbReference>
<dbReference type="GO" id="GO:0007005">
    <property type="term" value="P:mitochondrion organization"/>
    <property type="evidence" value="ECO:0007669"/>
    <property type="project" value="TreeGrafter"/>
</dbReference>
<organism evidence="3 4">
    <name type="scientific">Parascaris equorum</name>
    <name type="common">Equine roundworm</name>
    <dbReference type="NCBI Taxonomy" id="6256"/>
    <lineage>
        <taxon>Eukaryota</taxon>
        <taxon>Metazoa</taxon>
        <taxon>Ecdysozoa</taxon>
        <taxon>Nematoda</taxon>
        <taxon>Chromadorea</taxon>
        <taxon>Rhabditida</taxon>
        <taxon>Spirurina</taxon>
        <taxon>Ascaridomorpha</taxon>
        <taxon>Ascaridoidea</taxon>
        <taxon>Ascarididae</taxon>
        <taxon>Parascaris</taxon>
    </lineage>
</organism>
<name>A0A914RGA4_PAREQ</name>
<sequence>MQVEAERRKRAAILESEGRRDAAINVAEGEKRARILASEAAMQQQINEAQGEAEAIMMRANARAAGIKKVSEALSGKGGDDAAALNIAEQYVSAFGQLAKQTNTVIVPSNVSDAGSMVAQALSVYKQLTKSANAPLS</sequence>
<dbReference type="InterPro" id="IPR050710">
    <property type="entry name" value="Band7/mec-2_domain"/>
</dbReference>
<accession>A0A914RGA4</accession>
<keyword evidence="3" id="KW-1185">Reference proteome</keyword>
<dbReference type="InterPro" id="IPR032435">
    <property type="entry name" value="STML2-like_C"/>
</dbReference>
<comment type="similarity">
    <text evidence="1">Belongs to the band 7/mec-2 family.</text>
</comment>
<proteinExistence type="inferred from homology"/>
<protein>
    <submittedName>
        <fullName evidence="4">STML2-like C-terminal extension domain-containing protein</fullName>
    </submittedName>
</protein>
<dbReference type="AlphaFoldDB" id="A0A914RGA4"/>